<keyword evidence="1 4" id="KW-0808">Transferase</keyword>
<dbReference type="GO" id="GO:0016746">
    <property type="term" value="F:acyltransferase activity"/>
    <property type="evidence" value="ECO:0007669"/>
    <property type="project" value="UniProtKB-KW"/>
</dbReference>
<dbReference type="InterPro" id="IPR016181">
    <property type="entry name" value="Acyl_CoA_acyltransferase"/>
</dbReference>
<evidence type="ECO:0000256" key="1">
    <source>
        <dbReference type="ARBA" id="ARBA00022679"/>
    </source>
</evidence>
<dbReference type="Pfam" id="PF19133">
    <property type="entry name" value="DUF5816"/>
    <property type="match status" value="1"/>
</dbReference>
<evidence type="ECO:0000256" key="2">
    <source>
        <dbReference type="ARBA" id="ARBA00023315"/>
    </source>
</evidence>
<dbReference type="Proteomes" id="UP001268864">
    <property type="component" value="Unassembled WGS sequence"/>
</dbReference>
<proteinExistence type="predicted"/>
<dbReference type="Pfam" id="PF13508">
    <property type="entry name" value="Acetyltransf_7"/>
    <property type="match status" value="1"/>
</dbReference>
<keyword evidence="2 4" id="KW-0012">Acyltransferase</keyword>
<evidence type="ECO:0000313" key="4">
    <source>
        <dbReference type="EMBL" id="MDS0284600.1"/>
    </source>
</evidence>
<name>A0ABU2FV15_9EURY</name>
<dbReference type="Gene3D" id="3.40.630.30">
    <property type="match status" value="1"/>
</dbReference>
<evidence type="ECO:0000259" key="3">
    <source>
        <dbReference type="PROSITE" id="PS51186"/>
    </source>
</evidence>
<dbReference type="InterPro" id="IPR000182">
    <property type="entry name" value="GNAT_dom"/>
</dbReference>
<comment type="caution">
    <text evidence="4">The sequence shown here is derived from an EMBL/GenBank/DDBJ whole genome shotgun (WGS) entry which is preliminary data.</text>
</comment>
<feature type="domain" description="N-acetyltransferase" evidence="3">
    <location>
        <begin position="1"/>
        <end position="155"/>
    </location>
</feature>
<dbReference type="InterPro" id="IPR043854">
    <property type="entry name" value="DUF5816"/>
</dbReference>
<gene>
    <name evidence="4" type="ORF">NDI86_21100</name>
</gene>
<accession>A0ABU2FV15</accession>
<dbReference type="SUPFAM" id="SSF55729">
    <property type="entry name" value="Acyl-CoA N-acyltransferases (Nat)"/>
    <property type="match status" value="1"/>
</dbReference>
<protein>
    <submittedName>
        <fullName evidence="4">GNAT family N-acetyltransferase</fullName>
        <ecNumber evidence="4">2.3.1.-</ecNumber>
    </submittedName>
</protein>
<keyword evidence="5" id="KW-1185">Reference proteome</keyword>
<reference evidence="4 5" key="1">
    <citation type="submission" date="2022-06" db="EMBL/GenBank/DDBJ databases">
        <title>Halomicroarcula sp. a new haloarchaeum isolate from saline soil.</title>
        <authorList>
            <person name="Strakova D."/>
            <person name="Galisteo C."/>
            <person name="Sanchez-Porro C."/>
            <person name="Ventosa A."/>
        </authorList>
    </citation>
    <scope>NUCLEOTIDE SEQUENCE [LARGE SCALE GENOMIC DNA]</scope>
    <source>
        <strain evidence="4 5">S3CR25-11</strain>
    </source>
</reference>
<dbReference type="EC" id="2.3.1.-" evidence="4"/>
<dbReference type="PANTHER" id="PTHR43877">
    <property type="entry name" value="AMINOALKYLPHOSPHONATE N-ACETYLTRANSFERASE-RELATED-RELATED"/>
    <property type="match status" value="1"/>
</dbReference>
<dbReference type="InterPro" id="IPR050832">
    <property type="entry name" value="Bact_Acetyltransf"/>
</dbReference>
<evidence type="ECO:0000313" key="5">
    <source>
        <dbReference type="Proteomes" id="UP001268864"/>
    </source>
</evidence>
<sequence length="247" mass="27347">MEIRDATPPDSTRIERIAESSFQSSFALSPEEIATLVDERFSEEALTARLSDSDGWFLVAEAEVDGETILGGFLDGTPGGRIRWLHVDPEARGQGIATALVEHVRDAHDDRPLAWEVLEDAVEGHGFCERFGLTEERRDRVEIGGHEFGVTRYTEGNRSDEPNEPAVRVPETVTAGGEARLLDRDDRIPGREAPFFRTFTSFDRESAYGYFCSQCGSTDVTADGLDRLECADCGNVHLADEWDGGYL</sequence>
<dbReference type="RefSeq" id="WP_310902266.1">
    <property type="nucleotide sequence ID" value="NZ_JAMQOS010000009.1"/>
</dbReference>
<dbReference type="CDD" id="cd04301">
    <property type="entry name" value="NAT_SF"/>
    <property type="match status" value="1"/>
</dbReference>
<organism evidence="4 5">
    <name type="scientific">Haloarcula onubensis</name>
    <dbReference type="NCBI Taxonomy" id="2950539"/>
    <lineage>
        <taxon>Archaea</taxon>
        <taxon>Methanobacteriati</taxon>
        <taxon>Methanobacteriota</taxon>
        <taxon>Stenosarchaea group</taxon>
        <taxon>Halobacteria</taxon>
        <taxon>Halobacteriales</taxon>
        <taxon>Haloarculaceae</taxon>
        <taxon>Haloarcula</taxon>
    </lineage>
</organism>
<dbReference type="PROSITE" id="PS51186">
    <property type="entry name" value="GNAT"/>
    <property type="match status" value="1"/>
</dbReference>
<dbReference type="EMBL" id="JAMQOS010000009">
    <property type="protein sequence ID" value="MDS0284600.1"/>
    <property type="molecule type" value="Genomic_DNA"/>
</dbReference>